<comment type="caution">
    <text evidence="2">The sequence shown here is derived from an EMBL/GenBank/DDBJ whole genome shotgun (WGS) entry which is preliminary data.</text>
</comment>
<evidence type="ECO:0000313" key="2">
    <source>
        <dbReference type="EMBL" id="MBF2709952.1"/>
    </source>
</evidence>
<organism evidence="2 3">
    <name type="scientific">Flavobacterium soyangense</name>
    <dbReference type="NCBI Taxonomy" id="2023265"/>
    <lineage>
        <taxon>Bacteria</taxon>
        <taxon>Pseudomonadati</taxon>
        <taxon>Bacteroidota</taxon>
        <taxon>Flavobacteriia</taxon>
        <taxon>Flavobacteriales</taxon>
        <taxon>Flavobacteriaceae</taxon>
        <taxon>Flavobacterium</taxon>
    </lineage>
</organism>
<dbReference type="EMBL" id="JADHEC010000055">
    <property type="protein sequence ID" value="MBF2709952.1"/>
    <property type="molecule type" value="Genomic_DNA"/>
</dbReference>
<evidence type="ECO:0000256" key="1">
    <source>
        <dbReference type="SAM" id="MobiDB-lite"/>
    </source>
</evidence>
<proteinExistence type="predicted"/>
<accession>A0A930XX76</accession>
<dbReference type="RefSeq" id="WP_194313182.1">
    <property type="nucleotide sequence ID" value="NZ_JADHEC010000055.1"/>
</dbReference>
<evidence type="ECO:0000313" key="3">
    <source>
        <dbReference type="Proteomes" id="UP000646211"/>
    </source>
</evidence>
<feature type="region of interest" description="Disordered" evidence="1">
    <location>
        <begin position="1"/>
        <end position="24"/>
    </location>
</feature>
<name>A0A930XX76_9FLAO</name>
<gene>
    <name evidence="2" type="ORF">IR213_15370</name>
</gene>
<reference evidence="2" key="1">
    <citation type="submission" date="2020-11" db="EMBL/GenBank/DDBJ databases">
        <title>Genome of Flavobacterium soyangense.</title>
        <authorList>
            <person name="Liu Q."/>
            <person name="Xin Y.-H."/>
        </authorList>
    </citation>
    <scope>NUCLEOTIDE SEQUENCE</scope>
    <source>
        <strain evidence="2">CGMCC 1.13493</strain>
    </source>
</reference>
<sequence>MEQKRAKTPGSGRKKGVPNKSTSEARELLQKVLGKELDKLGLLLAKLEPIERVNALAKLLPYILPKQSEITIGPKEEMTPEQKTQRLKELKEKLLNSDI</sequence>
<protein>
    <submittedName>
        <fullName evidence="2">Uncharacterized protein</fullName>
    </submittedName>
</protein>
<dbReference type="Proteomes" id="UP000646211">
    <property type="component" value="Unassembled WGS sequence"/>
</dbReference>
<keyword evidence="3" id="KW-1185">Reference proteome</keyword>
<dbReference type="AlphaFoldDB" id="A0A930XX76"/>